<dbReference type="OrthoDB" id="410044at2759"/>
<dbReference type="Pfam" id="PF00076">
    <property type="entry name" value="RRM_1"/>
    <property type="match status" value="4"/>
</dbReference>
<dbReference type="InterPro" id="IPR035979">
    <property type="entry name" value="RBD_domain_sf"/>
</dbReference>
<feature type="domain" description="RRM" evidence="4">
    <location>
        <begin position="113"/>
        <end position="193"/>
    </location>
</feature>
<evidence type="ECO:0000313" key="5">
    <source>
        <dbReference type="EMBL" id="GBF95952.1"/>
    </source>
</evidence>
<evidence type="ECO:0000313" key="6">
    <source>
        <dbReference type="Proteomes" id="UP000247498"/>
    </source>
</evidence>
<feature type="domain" description="RRM" evidence="4">
    <location>
        <begin position="216"/>
        <end position="298"/>
    </location>
</feature>
<comment type="caution">
    <text evidence="5">The sequence shown here is derived from an EMBL/GenBank/DDBJ whole genome shotgun (WGS) entry which is preliminary data.</text>
</comment>
<dbReference type="PROSITE" id="PS50102">
    <property type="entry name" value="RRM"/>
    <property type="match status" value="4"/>
</dbReference>
<dbReference type="InterPro" id="IPR000504">
    <property type="entry name" value="RRM_dom"/>
</dbReference>
<reference evidence="5 6" key="1">
    <citation type="journal article" date="2018" name="Sci. Rep.">
        <title>Raphidocelis subcapitata (=Pseudokirchneriella subcapitata) provides an insight into genome evolution and environmental adaptations in the Sphaeropleales.</title>
        <authorList>
            <person name="Suzuki S."/>
            <person name="Yamaguchi H."/>
            <person name="Nakajima N."/>
            <person name="Kawachi M."/>
        </authorList>
    </citation>
    <scope>NUCLEOTIDE SEQUENCE [LARGE SCALE GENOMIC DNA]</scope>
    <source>
        <strain evidence="5 6">NIES-35</strain>
    </source>
</reference>
<dbReference type="EMBL" id="BDRX01000072">
    <property type="protein sequence ID" value="GBF95952.1"/>
    <property type="molecule type" value="Genomic_DNA"/>
</dbReference>
<feature type="domain" description="RRM" evidence="4">
    <location>
        <begin position="19"/>
        <end position="100"/>
    </location>
</feature>
<dbReference type="FunCoup" id="A0A2V0PAH7">
    <property type="interactions" value="508"/>
</dbReference>
<evidence type="ECO:0000256" key="2">
    <source>
        <dbReference type="PROSITE-ProRule" id="PRU00176"/>
    </source>
</evidence>
<accession>A0A2V0PAH7</accession>
<dbReference type="Proteomes" id="UP000247498">
    <property type="component" value="Unassembled WGS sequence"/>
</dbReference>
<dbReference type="PANTHER" id="PTHR48027">
    <property type="entry name" value="HETEROGENEOUS NUCLEAR RIBONUCLEOPROTEIN 87F-RELATED"/>
    <property type="match status" value="1"/>
</dbReference>
<dbReference type="SUPFAM" id="SSF54928">
    <property type="entry name" value="RNA-binding domain, RBD"/>
    <property type="match status" value="3"/>
</dbReference>
<dbReference type="GO" id="GO:0003723">
    <property type="term" value="F:RNA binding"/>
    <property type="evidence" value="ECO:0007669"/>
    <property type="project" value="UniProtKB-UniRule"/>
</dbReference>
<feature type="compositionally biased region" description="Low complexity" evidence="3">
    <location>
        <begin position="191"/>
        <end position="208"/>
    </location>
</feature>
<evidence type="ECO:0000256" key="3">
    <source>
        <dbReference type="SAM" id="MobiDB-lite"/>
    </source>
</evidence>
<organism evidence="5 6">
    <name type="scientific">Raphidocelis subcapitata</name>
    <dbReference type="NCBI Taxonomy" id="307507"/>
    <lineage>
        <taxon>Eukaryota</taxon>
        <taxon>Viridiplantae</taxon>
        <taxon>Chlorophyta</taxon>
        <taxon>core chlorophytes</taxon>
        <taxon>Chlorophyceae</taxon>
        <taxon>CS clade</taxon>
        <taxon>Sphaeropleales</taxon>
        <taxon>Selenastraceae</taxon>
        <taxon>Raphidocelis</taxon>
    </lineage>
</organism>
<dbReference type="Gene3D" id="3.30.70.330">
    <property type="match status" value="4"/>
</dbReference>
<sequence length="733" mass="73734">MTSHETVPGEDAALAPELVRLYVAGIPKTMNEAQLKPLFDQWGAVRDVMILRERSSGLSRGCAFVGYESAEEAEAAIAHLDRRVHLPGAPGPLEVRFARGRQVASGSSIDEGRTLAFAGAPAGANESDLQALFSSHGGAVEALTLVRDESGESKGCGTVTLTTQHDAQAALKALSGKHTQEGAPPLTVRWADPGPASRRSSRASADGGPPDDVDDRTVFFARVLRSATEDAVRALFSRYGGVADINLFRAFQGAPTTKGCGLVTLGSVEEATSAIAALHETHVWPGMSQPMVVRWMDSALQRRRREEHLIGRQAAMLQPAPATAPWGAAPSSGTSSGGLFASQLQAQLAPAPAGLMPAHAGQADALLPFTGVPAEVPPPGCAPDAYKLFIGNVPSCYTERDLRPLFESVGPVVELVVLYDKQTGASKGSAFCWYASRPDADRAAAQFNERHLLPDPTGHQQRPLVVRPATVRRAVPRALLAGPQQGLGLGMGMGMGMNMGMGLSGAGALGAAAAAAAAGRMTQTLGLMPRSHGAGPGLGRVLHPMAFGGQGGDSGAGLSSGSFLLDGSGGADAALQSGGYGLGGGPGSGGPDSGGYAILSGGNAGGGGAGGGGAGGGAASWDAAGGGASPPLQYVPMPQPQALAAMQRAAMGGGGGGGGGGAGPDAGLSVQVPLLASQLHAVTPHVYNIQSASGAEVTTHAVAPGVFCLKVSGSKMAVDAASTLISSILQNTA</sequence>
<evidence type="ECO:0000259" key="4">
    <source>
        <dbReference type="PROSITE" id="PS50102"/>
    </source>
</evidence>
<feature type="domain" description="RRM" evidence="4">
    <location>
        <begin position="386"/>
        <end position="471"/>
    </location>
</feature>
<evidence type="ECO:0000256" key="1">
    <source>
        <dbReference type="ARBA" id="ARBA00022884"/>
    </source>
</evidence>
<dbReference type="InterPro" id="IPR012677">
    <property type="entry name" value="Nucleotide-bd_a/b_plait_sf"/>
</dbReference>
<proteinExistence type="predicted"/>
<dbReference type="AlphaFoldDB" id="A0A2V0PAH7"/>
<dbReference type="SMART" id="SM00360">
    <property type="entry name" value="RRM"/>
    <property type="match status" value="4"/>
</dbReference>
<protein>
    <submittedName>
        <fullName evidence="5">CUG-BP-and ETR-3-like factor</fullName>
    </submittedName>
</protein>
<feature type="region of interest" description="Disordered" evidence="3">
    <location>
        <begin position="175"/>
        <end position="212"/>
    </location>
</feature>
<name>A0A2V0PAH7_9CHLO</name>
<gene>
    <name evidence="5" type="ORF">Rsub_08075</name>
</gene>
<dbReference type="InterPro" id="IPR052462">
    <property type="entry name" value="SLIRP/GR-RBP-like"/>
</dbReference>
<keyword evidence="1 2" id="KW-0694">RNA-binding</keyword>
<dbReference type="InParanoid" id="A0A2V0PAH7"/>
<keyword evidence="6" id="KW-1185">Reference proteome</keyword>